<dbReference type="Proteomes" id="UP001370490">
    <property type="component" value="Unassembled WGS sequence"/>
</dbReference>
<evidence type="ECO:0000313" key="8">
    <source>
        <dbReference type="Proteomes" id="UP001370490"/>
    </source>
</evidence>
<sequence length="3546" mass="397209">MLVEGFVRQLVLGYLGRYVKNFQTEQLKIALWKEEVALENFELILEAFDYLQLPFALKRGTVGKLRIKIPWKKLGREPIVITLEDVLLCACPRDDEEWSMEAVERREFAGKKAKLAGAELGKLSRRVCEHRMGRSLRYGLSYLATKILEGIQISIKNVHVQYCNMQGELEKVVFGLGFSSLTVMKQSPIGSSGGKVTCIEIHGLEIYCCAFEGNLFSTSIIDATKFEFWASLDHESKKCNYILAPLDVALTLMVNKSGRLENDAPQYSMSAELNGLVLKLNEIQLQKILSLWDYLSICHLREKYGRYRPWSYPISRKPSGWQTAWWHYAQDSVLSDVRKRLKKTSWRYLGQRLIYRRKYVNLYKSKLDFLRRDQPVEEFILGELEQMERESDIDDILSYRASAEQELQEFLSSASTSNLESTLERSQSDDKLSGRPRGWLNWLSRGMLGAGGTDDSSQFSGVVSDEIIEDIYEATMSNPVPLVDEEASSNDKVYLWAIHFSIQQISASLQSMKLKQEVASLHFDGVTVGCHWEESARITVLVNSVEMIHTCDKRIMLFVGQAAFDEDTVKNVQPSVSLEFTPVNRDDELHIKVVLQPINATCDPGIVLSFAEFYKVLSSFKFHHERVLLSLNGFDDVKARLLAKAEYILSNRKRITWDVNLMDIVVSIVSNKGDLECSMVLELRGLHFLAKCDMNRLASDIGDQYHFLKASFSPISTSDTLMCFQLKDLYDYFEINLNDFKMALMSVNSQEAFPVLEKVSACISLASCILPDESILRKLEVHCVVSPLRAYFSTSVYGLALELVRHLYEPFMISETALSANIKSSDIYAAGTETPYGICFSITSCLEFVTLCIDLENDGKKSTTLELAAHELDIRYSVANHEDCWVSMKALKISTSHLGDEGNVHDLFSSTNLSSTTVIRQHALGDGLSYESEGSANKKMPADSCFLLHYEACRNVETMCPKFTVHLHDFDLHCYPHIFGLLVGFCDRLSRYGVHCTPEDSTPTLNAKNVQVPGFGFKRFGFSNFLESCSSECSEISLDHFPFVTIFNSGTLSSLEGSLIYGTTGWRKNFTLRDRKIRSPELSGKRGFKFVNSLSVKSLPGSDTCGPVEDSHSFIDLNLGGVKIYFHDQSCIIARITMPCAKSSIAFHSDCFDILCSTGDLILSSSWWKQKFQDFLWGPSSPNFSSILNVRISRRVCGSGSVMEISFGIQHVCCILPTEFLAILIGYFSLPDWTTTAEKLPGVENHMDIENDDIIFYKFEILDSTLISPVESNDDQFLNLEIPQLYCSFIHTVSQMDLLKDIPPECVIPGLKGASRNDSINVFGQDLSLSLLLFSNVGNVPLVGDCDSGHAIINLISPISVDVWVRLPCESQSYFVNSPSATYLMIRVCSCQIIVEDNFFFEGLKALLNVIDQYSLVDDLSKCFATDVLQFLQSKKVLKETSKMPLDVSSMILTEARVCVDSLSIKLYHLMSSLQLIAVAETQFTCSMSLKNEVPILLNISFSFLELHSMANAVILAQCPPTGSHSSALDIHLSRSDDSCNELLVSLPALDIWLHLPAWTEIIELLSSFTVKLAETATTKDSLDFECATLAPIDKAENVAAAGNLLDCFELEYLKQGTDVLIVKSENICISVHIPLWISEEVSRKSMGPDSLTERPRTVTYNRTGGKHCKIDFIARGSELVVKGRNAALKSCMEKLSGQVLICEDLDVHSWPFFQLFQVNIDIATNDMHMKVHIQCDHADVWLSHQVLYFWHGIEFKIPGENASPNKFSKMECKVQARKISFLLTDGRWSCNGPLLEFLLRNLMLHAAIAETNLEGSIKGDLEVNYNNIHKALWEPFVEPWKFQVKLLRKHDASSLLNTSMMTDIHLKSSEQLNLNLSESLIEAVFRAVEMISAAWGFMGPESLPHGFACMNHQNNKIVVGRYAPYVLQNLTSLPLAFRVYQGMVNDNEVDISKRNDENILQPGSSMPIYINETPEEQFSRYRPANSSDRLNEKQSSGVAQHYITIQFDGTSTPSTPISMDLVGLTYFEVDFSKATNKVDTNVDEDASKCYKITEGENGIGAAAAFVVPVVFDVSVQRYSKLVRLYSTVILLNATSMPLELRFDIPFGVSPKVFTPYTSKENLEIAASPLDTVLMFSFFLFFQILDPVYPGQGFPLPIHLAEAGRMRWRPVGNTYLWSEAHNLSHLLSQEGRIGLLRSFVCYPSKPSTDPFRCCLSLQDICLPSSTKPMKYSSVHMEGATLQSLEMNGAMHDHVDRSKKRLIHQITLSTPLVIKNYLPVTVSLTIESGGINRTLLLSEVETSIFHVDSSQELGLDFLMNGFRPTNLKFPRAETFSAMAKFSGTKFSTSEILTFDSISSDGSTYVTVEKVMDAFSGSREICIFVPFLLYNCAGFPITILDSAGEMRQKGCTIPSCYNLFEDVQVSCSKDGLGLVSSMQLSCTTASHRDFPKNSSTKDHIVSIRNSTPVGRFSNQPLTSSGFSNILHEESEKTDFGIQEASLGKLAFRQSTTVQSSLEPSANVDDKQRNVRPYMYSPNPNLSASEIMVRVRQWLPYCAEGNILNSSWSAPFFLVSPSGSTCVLVPQSSTNAAFIISVTSNPVAGPFSGRTRAITFQPRYVISNACTKDLCFKQKGTDFVSYLGIGQHSHLHWTDTTRELLVSIRFNVPGWQWSGSFLPDHLGDTQVKMRNYVSGALNMVRVEVQNADMSPKDEKLVGSPHGNSGTHLILLSDDNTGFMPYRIDNFSKERLRVYQQKCENLETTIHPYTSCLYAWDEPCFPHRLTVEVPGERVVGSYNLDEVKEFPPVYLSSTSEKHERTLLFSVHAEGATKVLSVVDSSYHNLKDMENPGLHWLKQKSGHEEKQYKICHYTERVSVFIPFIGISLINSYPQELLFACARNTALDLLQDVDQQKLSFQISSLQIDNQLRGALYPVILSFDHEPRSKSIVTRKRDDSADIESGNEIQEIPHSSCEPVLCLAVAKWRNRDTSLVSFEYLSFRIADLHLEIEQEVILCLFDFFRAISSRFQSGVVPCSELTPSTLKCDICPWSQTYEYPKAKEDRNSSPDLLKNFENREGSTLLPKIIPIGAPWQKIYLLARKQRKIYVQMLDLAPFKLTLSFSSNPWMLRNGVLTSGESLIHKGLMAVADVEGAQIYFKQLIIAHHMASLELMLEILSRHYGRQLLHELYKILGSAGVIGNPMGFVRNVGLGIKDFLSVPARTVFQSPTGIVTGMAQGTKSLLSNTVYAISDAATQFSKAAQKGIVAFTFDDQAVAELEKQQKGVASSKGVINEVLEGLTGLLQSPIRGAERHGLPGVVSGIALGITGLVARPAASILEVTGKTAQSIRNRSRLYQMGSQRFRVRLPRPLSRELRLKPYSWEEAVGTSVLFEADDCLKLKDETMVICKALKEPSKFVIITERLILVVRCPSLVELGKPQFKGIAADVEWIIETEIGLESVIHADVDECVVHIVGSSSETILRQNHLQLKKGGGARTKAWSNHPTLPLFQTNLELASAEEADYLLRVLMSTLEHGRERGWGSAYLLHQSNLK</sequence>
<proteinExistence type="inferred from homology"/>
<evidence type="ECO:0000259" key="4">
    <source>
        <dbReference type="Pfam" id="PF12624"/>
    </source>
</evidence>
<evidence type="ECO:0000259" key="6">
    <source>
        <dbReference type="Pfam" id="PF25037"/>
    </source>
</evidence>
<dbReference type="InterPro" id="IPR009543">
    <property type="entry name" value="VPS13_VAB"/>
</dbReference>
<protein>
    <submittedName>
        <fullName evidence="7">Vacuolar protein sorting-associated protein 13, DH-like domain</fullName>
    </submittedName>
</protein>
<evidence type="ECO:0000259" key="5">
    <source>
        <dbReference type="Pfam" id="PF25036"/>
    </source>
</evidence>
<dbReference type="Pfam" id="PF25036">
    <property type="entry name" value="VPS13_VAB"/>
    <property type="match status" value="1"/>
</dbReference>
<dbReference type="GO" id="GO:0045053">
    <property type="term" value="P:protein retention in Golgi apparatus"/>
    <property type="evidence" value="ECO:0007669"/>
    <property type="project" value="TreeGrafter"/>
</dbReference>
<feature type="domain" description="Intermembrane lipid transfer protein VPS13-like C-terminal" evidence="6">
    <location>
        <begin position="3359"/>
        <end position="3427"/>
    </location>
</feature>
<evidence type="ECO:0000256" key="2">
    <source>
        <dbReference type="ARBA" id="ARBA00022448"/>
    </source>
</evidence>
<dbReference type="Pfam" id="PF25037">
    <property type="entry name" value="VPS13_C"/>
    <property type="match status" value="1"/>
</dbReference>
<comment type="similarity">
    <text evidence="1">Belongs to the VPS13 family.</text>
</comment>
<comment type="caution">
    <text evidence="7">The sequence shown here is derived from an EMBL/GenBank/DDBJ whole genome shotgun (WGS) entry which is preliminary data.</text>
</comment>
<accession>A0AAN8UUW3</accession>
<dbReference type="InterPro" id="IPR026847">
    <property type="entry name" value="VPS13"/>
</dbReference>
<dbReference type="Pfam" id="PF12624">
    <property type="entry name" value="VPS13_N"/>
    <property type="match status" value="2"/>
</dbReference>
<gene>
    <name evidence="7" type="ORF">RJ641_016478</name>
</gene>
<dbReference type="InterPro" id="IPR056748">
    <property type="entry name" value="VPS13-like_C"/>
</dbReference>
<dbReference type="PANTHER" id="PTHR16166:SF143">
    <property type="entry name" value="PROTEIN SORTING-ASSOCIATED PROTEIN, PUTATIVE (DUF1162)-RELATED"/>
    <property type="match status" value="1"/>
</dbReference>
<dbReference type="PANTHER" id="PTHR16166">
    <property type="entry name" value="VACUOLAR PROTEIN SORTING-ASSOCIATED PROTEIN VPS13"/>
    <property type="match status" value="1"/>
</dbReference>
<evidence type="ECO:0000313" key="7">
    <source>
        <dbReference type="EMBL" id="KAK6918056.1"/>
    </source>
</evidence>
<dbReference type="GO" id="GO:0006623">
    <property type="term" value="P:protein targeting to vacuole"/>
    <property type="evidence" value="ECO:0007669"/>
    <property type="project" value="TreeGrafter"/>
</dbReference>
<reference evidence="7 8" key="1">
    <citation type="submission" date="2023-12" db="EMBL/GenBank/DDBJ databases">
        <title>A high-quality genome assembly for Dillenia turbinata (Dilleniales).</title>
        <authorList>
            <person name="Chanderbali A."/>
        </authorList>
    </citation>
    <scope>NUCLEOTIDE SEQUENCE [LARGE SCALE GENOMIC DNA]</scope>
    <source>
        <strain evidence="7">LSX21</strain>
        <tissue evidence="7">Leaf</tissue>
    </source>
</reference>
<feature type="domain" description="Chorein N-terminal" evidence="4">
    <location>
        <begin position="236"/>
        <end position="615"/>
    </location>
</feature>
<name>A0AAN8UUW3_9MAGN</name>
<evidence type="ECO:0000256" key="3">
    <source>
        <dbReference type="ARBA" id="ARBA00023055"/>
    </source>
</evidence>
<feature type="domain" description="Chorein N-terminal" evidence="4">
    <location>
        <begin position="3"/>
        <end position="183"/>
    </location>
</feature>
<evidence type="ECO:0000256" key="1">
    <source>
        <dbReference type="ARBA" id="ARBA00006545"/>
    </source>
</evidence>
<keyword evidence="2" id="KW-0813">Transport</keyword>
<dbReference type="EMBL" id="JBAMMX010000022">
    <property type="protein sequence ID" value="KAK6918056.1"/>
    <property type="molecule type" value="Genomic_DNA"/>
</dbReference>
<organism evidence="7 8">
    <name type="scientific">Dillenia turbinata</name>
    <dbReference type="NCBI Taxonomy" id="194707"/>
    <lineage>
        <taxon>Eukaryota</taxon>
        <taxon>Viridiplantae</taxon>
        <taxon>Streptophyta</taxon>
        <taxon>Embryophyta</taxon>
        <taxon>Tracheophyta</taxon>
        <taxon>Spermatophyta</taxon>
        <taxon>Magnoliopsida</taxon>
        <taxon>eudicotyledons</taxon>
        <taxon>Gunneridae</taxon>
        <taxon>Pentapetalae</taxon>
        <taxon>Dilleniales</taxon>
        <taxon>Dilleniaceae</taxon>
        <taxon>Dillenia</taxon>
    </lineage>
</organism>
<feature type="domain" description="Vacuolar protein sorting-associated protein 13 VPS13 adaptor binding" evidence="5">
    <location>
        <begin position="2502"/>
        <end position="2776"/>
    </location>
</feature>
<dbReference type="GO" id="GO:0006869">
    <property type="term" value="P:lipid transport"/>
    <property type="evidence" value="ECO:0007669"/>
    <property type="project" value="UniProtKB-KW"/>
</dbReference>
<dbReference type="InterPro" id="IPR026854">
    <property type="entry name" value="VPS13_N"/>
</dbReference>
<keyword evidence="8" id="KW-1185">Reference proteome</keyword>
<keyword evidence="3" id="KW-0445">Lipid transport</keyword>